<feature type="transmembrane region" description="Helical" evidence="6">
    <location>
        <begin position="183"/>
        <end position="201"/>
    </location>
</feature>
<name>A0ABP9JEC1_9MICO</name>
<dbReference type="InterPro" id="IPR036259">
    <property type="entry name" value="MFS_trans_sf"/>
</dbReference>
<feature type="transmembrane region" description="Helical" evidence="6">
    <location>
        <begin position="380"/>
        <end position="399"/>
    </location>
</feature>
<comment type="subcellular location">
    <subcellularLocation>
        <location evidence="1">Cell membrane</location>
        <topology evidence="1">Multi-pass membrane protein</topology>
    </subcellularLocation>
</comment>
<feature type="transmembrane region" description="Helical" evidence="6">
    <location>
        <begin position="114"/>
        <end position="139"/>
    </location>
</feature>
<dbReference type="PRINTS" id="PR01988">
    <property type="entry name" value="EXPORTERBACE"/>
</dbReference>
<feature type="transmembrane region" description="Helical" evidence="6">
    <location>
        <begin position="88"/>
        <end position="108"/>
    </location>
</feature>
<dbReference type="Proteomes" id="UP001500427">
    <property type="component" value="Unassembled WGS sequence"/>
</dbReference>
<keyword evidence="3 6" id="KW-0812">Transmembrane</keyword>
<keyword evidence="5 6" id="KW-0472">Membrane</keyword>
<sequence length="424" mass="44250">MSQTQAPAGSVPTYAAVLRVPRYLPIFLASALSMWGDYIARVTIAAVVYARTNSPLATATTLAVSLVPTFFGRSLVGPVVDRFPYKWVLIWSHLLRATCVLGLMWLVLSGSSVYVMFAVLCVLELIGGASSASNMVLLTDLFEDRHLYARAVGLGAMSEQFNQAIGLAVGGGLVALVGYETGLLIDLLTFVVAAVVILFVVQARPVTGRRGRGVRGFVGDLSTAAGDLARHPVLARLVLLSAFASLGIAAPEALAIPIAGTRGWGGALMAAPIVGAVVGIVLIGRRDVQSQNRSIVPLALAMPLPLLVTALHPPIIVVAACFFVSGMMQAFMVPLQATFALVTEPELRGRIFSLAGAVSIAAAGLSFLVAGWLGAHTSPYAGVAWCALGCLGLVAALAVTWPHRRVRSAVDRAYATPSTTSHAA</sequence>
<dbReference type="Pfam" id="PF07690">
    <property type="entry name" value="MFS_1"/>
    <property type="match status" value="1"/>
</dbReference>
<evidence type="ECO:0000256" key="2">
    <source>
        <dbReference type="ARBA" id="ARBA00022475"/>
    </source>
</evidence>
<comment type="caution">
    <text evidence="7">The sequence shown here is derived from an EMBL/GenBank/DDBJ whole genome shotgun (WGS) entry which is preliminary data.</text>
</comment>
<evidence type="ECO:0000313" key="8">
    <source>
        <dbReference type="Proteomes" id="UP001500427"/>
    </source>
</evidence>
<evidence type="ECO:0000256" key="1">
    <source>
        <dbReference type="ARBA" id="ARBA00004651"/>
    </source>
</evidence>
<organism evidence="7 8">
    <name type="scientific">Terrabacter aeriphilus</name>
    <dbReference type="NCBI Taxonomy" id="515662"/>
    <lineage>
        <taxon>Bacteria</taxon>
        <taxon>Bacillati</taxon>
        <taxon>Actinomycetota</taxon>
        <taxon>Actinomycetes</taxon>
        <taxon>Micrococcales</taxon>
        <taxon>Intrasporangiaceae</taxon>
        <taxon>Terrabacter</taxon>
    </lineage>
</organism>
<feature type="transmembrane region" description="Helical" evidence="6">
    <location>
        <begin position="26"/>
        <end position="50"/>
    </location>
</feature>
<dbReference type="EMBL" id="BAABIW010000016">
    <property type="protein sequence ID" value="GAA5029387.1"/>
    <property type="molecule type" value="Genomic_DNA"/>
</dbReference>
<feature type="transmembrane region" description="Helical" evidence="6">
    <location>
        <begin position="354"/>
        <end position="374"/>
    </location>
</feature>
<dbReference type="InterPro" id="IPR011701">
    <property type="entry name" value="MFS"/>
</dbReference>
<feature type="transmembrane region" description="Helical" evidence="6">
    <location>
        <begin position="264"/>
        <end position="283"/>
    </location>
</feature>
<dbReference type="SUPFAM" id="SSF103473">
    <property type="entry name" value="MFS general substrate transporter"/>
    <property type="match status" value="1"/>
</dbReference>
<dbReference type="Gene3D" id="1.20.1250.20">
    <property type="entry name" value="MFS general substrate transporter like domains"/>
    <property type="match status" value="1"/>
</dbReference>
<gene>
    <name evidence="7" type="ORF">GCM10023258_25800</name>
</gene>
<reference evidence="8" key="1">
    <citation type="journal article" date="2019" name="Int. J. Syst. Evol. Microbiol.">
        <title>The Global Catalogue of Microorganisms (GCM) 10K type strain sequencing project: providing services to taxonomists for standard genome sequencing and annotation.</title>
        <authorList>
            <consortium name="The Broad Institute Genomics Platform"/>
            <consortium name="The Broad Institute Genome Sequencing Center for Infectious Disease"/>
            <person name="Wu L."/>
            <person name="Ma J."/>
        </authorList>
    </citation>
    <scope>NUCLEOTIDE SEQUENCE [LARGE SCALE GENOMIC DNA]</scope>
    <source>
        <strain evidence="8">JCM 17687</strain>
    </source>
</reference>
<dbReference type="InterPro" id="IPR022324">
    <property type="entry name" value="Bacilysin_exporter_BacE_put"/>
</dbReference>
<dbReference type="RefSeq" id="WP_345507894.1">
    <property type="nucleotide sequence ID" value="NZ_BAABIW010000016.1"/>
</dbReference>
<evidence type="ECO:0000256" key="4">
    <source>
        <dbReference type="ARBA" id="ARBA00022989"/>
    </source>
</evidence>
<proteinExistence type="predicted"/>
<feature type="transmembrane region" description="Helical" evidence="6">
    <location>
        <begin position="237"/>
        <end position="258"/>
    </location>
</feature>
<accession>A0ABP9JEC1</accession>
<keyword evidence="4 6" id="KW-1133">Transmembrane helix</keyword>
<protein>
    <submittedName>
        <fullName evidence="7">MFS transporter</fullName>
    </submittedName>
</protein>
<dbReference type="PANTHER" id="PTHR23513">
    <property type="entry name" value="INTEGRAL MEMBRANE EFFLUX PROTEIN-RELATED"/>
    <property type="match status" value="1"/>
</dbReference>
<keyword evidence="2" id="KW-1003">Cell membrane</keyword>
<dbReference type="PANTHER" id="PTHR23513:SF11">
    <property type="entry name" value="STAPHYLOFERRIN A TRANSPORTER"/>
    <property type="match status" value="1"/>
</dbReference>
<evidence type="ECO:0000256" key="3">
    <source>
        <dbReference type="ARBA" id="ARBA00022692"/>
    </source>
</evidence>
<evidence type="ECO:0000256" key="5">
    <source>
        <dbReference type="ARBA" id="ARBA00023136"/>
    </source>
</evidence>
<feature type="transmembrane region" description="Helical" evidence="6">
    <location>
        <begin position="56"/>
        <end position="76"/>
    </location>
</feature>
<evidence type="ECO:0000313" key="7">
    <source>
        <dbReference type="EMBL" id="GAA5029387.1"/>
    </source>
</evidence>
<dbReference type="CDD" id="cd06173">
    <property type="entry name" value="MFS_MefA_like"/>
    <property type="match status" value="1"/>
</dbReference>
<evidence type="ECO:0000256" key="6">
    <source>
        <dbReference type="SAM" id="Phobius"/>
    </source>
</evidence>
<keyword evidence="8" id="KW-1185">Reference proteome</keyword>